<dbReference type="AlphaFoldDB" id="A0A9P0QKW9"/>
<feature type="transmembrane region" description="Helical" evidence="14">
    <location>
        <begin position="251"/>
        <end position="271"/>
    </location>
</feature>
<evidence type="ECO:0000313" key="17">
    <source>
        <dbReference type="EMBL" id="CAH2350545.1"/>
    </source>
</evidence>
<evidence type="ECO:0000256" key="13">
    <source>
        <dbReference type="ARBA" id="ARBA00045102"/>
    </source>
</evidence>
<evidence type="ECO:0000256" key="14">
    <source>
        <dbReference type="RuleBase" id="RU367007"/>
    </source>
</evidence>
<dbReference type="InterPro" id="IPR036300">
    <property type="entry name" value="MIR_dom_sf"/>
</dbReference>
<feature type="transmembrane region" description="Helical" evidence="14">
    <location>
        <begin position="612"/>
        <end position="636"/>
    </location>
</feature>
<evidence type="ECO:0000313" key="18">
    <source>
        <dbReference type="Proteomes" id="UP000837801"/>
    </source>
</evidence>
<dbReference type="GO" id="GO:0004169">
    <property type="term" value="F:dolichyl-phosphate-mannose-protein mannosyltransferase activity"/>
    <property type="evidence" value="ECO:0007669"/>
    <property type="project" value="UniProtKB-UniRule"/>
</dbReference>
<dbReference type="Proteomes" id="UP000837801">
    <property type="component" value="Unassembled WGS sequence"/>
</dbReference>
<dbReference type="CDD" id="cd23285">
    <property type="entry name" value="beta-trefoil_MIR_PMT4-like"/>
    <property type="match status" value="1"/>
</dbReference>
<feature type="transmembrane region" description="Helical" evidence="14">
    <location>
        <begin position="723"/>
        <end position="741"/>
    </location>
</feature>
<dbReference type="Pfam" id="PF02815">
    <property type="entry name" value="MIR"/>
    <property type="match status" value="1"/>
</dbReference>
<keyword evidence="6 14" id="KW-0808">Transferase</keyword>
<evidence type="ECO:0000256" key="7">
    <source>
        <dbReference type="ARBA" id="ARBA00022692"/>
    </source>
</evidence>
<dbReference type="PANTHER" id="PTHR10050">
    <property type="entry name" value="DOLICHYL-PHOSPHATE-MANNOSE--PROTEIN MANNOSYLTRANSFERASE"/>
    <property type="match status" value="1"/>
</dbReference>
<feature type="transmembrane region" description="Helical" evidence="14">
    <location>
        <begin position="196"/>
        <end position="216"/>
    </location>
</feature>
<evidence type="ECO:0000256" key="9">
    <source>
        <dbReference type="ARBA" id="ARBA00022824"/>
    </source>
</evidence>
<evidence type="ECO:0000256" key="3">
    <source>
        <dbReference type="ARBA" id="ARBA00007222"/>
    </source>
</evidence>
<dbReference type="Pfam" id="PF16192">
    <property type="entry name" value="PMT_4TMC"/>
    <property type="match status" value="1"/>
</dbReference>
<evidence type="ECO:0000256" key="4">
    <source>
        <dbReference type="ARBA" id="ARBA00012839"/>
    </source>
</evidence>
<comment type="catalytic activity">
    <reaction evidence="13 14">
        <text>a di-trans,poly-cis-dolichyl beta-D-mannosyl phosphate + L-seryl-[protein] = 3-O-(alpha-D-mannosyl)-L-seryl-[protein] + a di-trans,poly-cis-dolichyl phosphate + H(+)</text>
        <dbReference type="Rhea" id="RHEA:17377"/>
        <dbReference type="Rhea" id="RHEA-COMP:9863"/>
        <dbReference type="Rhea" id="RHEA-COMP:13546"/>
        <dbReference type="Rhea" id="RHEA-COMP:19498"/>
        <dbReference type="Rhea" id="RHEA-COMP:19501"/>
        <dbReference type="ChEBI" id="CHEBI:15378"/>
        <dbReference type="ChEBI" id="CHEBI:29999"/>
        <dbReference type="ChEBI" id="CHEBI:57683"/>
        <dbReference type="ChEBI" id="CHEBI:58211"/>
        <dbReference type="ChEBI" id="CHEBI:137321"/>
        <dbReference type="EC" id="2.4.1.109"/>
    </reaction>
</comment>
<dbReference type="Gene3D" id="2.80.10.50">
    <property type="match status" value="1"/>
</dbReference>
<keyword evidence="11 14" id="KW-0472">Membrane</keyword>
<feature type="transmembrane region" description="Helical" evidence="14">
    <location>
        <begin position="283"/>
        <end position="304"/>
    </location>
</feature>
<dbReference type="SMART" id="SM00472">
    <property type="entry name" value="MIR"/>
    <property type="match status" value="3"/>
</dbReference>
<dbReference type="OrthoDB" id="292747at2759"/>
<keyword evidence="8" id="KW-0677">Repeat</keyword>
<evidence type="ECO:0000256" key="11">
    <source>
        <dbReference type="ARBA" id="ARBA00023136"/>
    </source>
</evidence>
<dbReference type="Pfam" id="PF02366">
    <property type="entry name" value="PMT"/>
    <property type="match status" value="1"/>
</dbReference>
<dbReference type="InterPro" id="IPR032421">
    <property type="entry name" value="PMT_4TMC"/>
</dbReference>
<feature type="compositionally biased region" description="Basic residues" evidence="15">
    <location>
        <begin position="1"/>
        <end position="11"/>
    </location>
</feature>
<dbReference type="SUPFAM" id="SSF82109">
    <property type="entry name" value="MIR domain"/>
    <property type="match status" value="1"/>
</dbReference>
<evidence type="ECO:0000256" key="8">
    <source>
        <dbReference type="ARBA" id="ARBA00022737"/>
    </source>
</evidence>
<dbReference type="GO" id="GO:0005789">
    <property type="term" value="C:endoplasmic reticulum membrane"/>
    <property type="evidence" value="ECO:0007669"/>
    <property type="project" value="UniProtKB-SubCell"/>
</dbReference>
<comment type="similarity">
    <text evidence="3 14">Belongs to the glycosyltransferase 39 family.</text>
</comment>
<feature type="region of interest" description="Disordered" evidence="15">
    <location>
        <begin position="1"/>
        <end position="29"/>
    </location>
</feature>
<feature type="domain" description="MIR" evidence="16">
    <location>
        <begin position="336"/>
        <end position="402"/>
    </location>
</feature>
<feature type="transmembrane region" description="Helical" evidence="14">
    <location>
        <begin position="57"/>
        <end position="73"/>
    </location>
</feature>
<feature type="transmembrane region" description="Helical" evidence="14">
    <location>
        <begin position="228"/>
        <end position="245"/>
    </location>
</feature>
<name>A0A9P0QKW9_9ASCO</name>
<evidence type="ECO:0000256" key="5">
    <source>
        <dbReference type="ARBA" id="ARBA00022676"/>
    </source>
</evidence>
<keyword evidence="7 14" id="KW-0812">Transmembrane</keyword>
<keyword evidence="5 14" id="KW-0328">Glycosyltransferase</keyword>
<keyword evidence="18" id="KW-1185">Reference proteome</keyword>
<feature type="transmembrane region" description="Helical" evidence="14">
    <location>
        <begin position="657"/>
        <end position="677"/>
    </location>
</feature>
<organism evidence="17 18">
    <name type="scientific">[Candida] railenensis</name>
    <dbReference type="NCBI Taxonomy" id="45579"/>
    <lineage>
        <taxon>Eukaryota</taxon>
        <taxon>Fungi</taxon>
        <taxon>Dikarya</taxon>
        <taxon>Ascomycota</taxon>
        <taxon>Saccharomycotina</taxon>
        <taxon>Pichiomycetes</taxon>
        <taxon>Debaryomycetaceae</taxon>
        <taxon>Kurtzmaniella</taxon>
    </lineage>
</organism>
<evidence type="ECO:0000256" key="12">
    <source>
        <dbReference type="ARBA" id="ARBA00045085"/>
    </source>
</evidence>
<dbReference type="InterPro" id="IPR003342">
    <property type="entry name" value="ArnT-like_N"/>
</dbReference>
<dbReference type="PANTHER" id="PTHR10050:SF51">
    <property type="entry name" value="PROTEIN O-MANNOSYL-TRANSFERASE 1"/>
    <property type="match status" value="1"/>
</dbReference>
<evidence type="ECO:0000256" key="2">
    <source>
        <dbReference type="ARBA" id="ARBA00004922"/>
    </source>
</evidence>
<evidence type="ECO:0000256" key="10">
    <source>
        <dbReference type="ARBA" id="ARBA00022989"/>
    </source>
</evidence>
<dbReference type="EMBL" id="CAKXYY010000001">
    <property type="protein sequence ID" value="CAH2350545.1"/>
    <property type="molecule type" value="Genomic_DNA"/>
</dbReference>
<protein>
    <recommendedName>
        <fullName evidence="4 14">Dolichyl-phosphate-mannose--protein mannosyltransferase</fullName>
        <ecNumber evidence="4 14">2.4.1.109</ecNumber>
    </recommendedName>
</protein>
<gene>
    <name evidence="17" type="ORF">CLIB1423_01S12530</name>
</gene>
<comment type="catalytic activity">
    <reaction evidence="12 14">
        <text>a di-trans,poly-cis-dolichyl beta-D-mannosyl phosphate + L-threonyl-[protein] = 3-O-(alpha-D-mannosyl)-L-threonyl-[protein] + a di-trans,poly-cis-dolichyl phosphate + H(+)</text>
        <dbReference type="Rhea" id="RHEA:53396"/>
        <dbReference type="Rhea" id="RHEA-COMP:11060"/>
        <dbReference type="Rhea" id="RHEA-COMP:13547"/>
        <dbReference type="Rhea" id="RHEA-COMP:19498"/>
        <dbReference type="Rhea" id="RHEA-COMP:19501"/>
        <dbReference type="ChEBI" id="CHEBI:15378"/>
        <dbReference type="ChEBI" id="CHEBI:30013"/>
        <dbReference type="ChEBI" id="CHEBI:57683"/>
        <dbReference type="ChEBI" id="CHEBI:58211"/>
        <dbReference type="ChEBI" id="CHEBI:137323"/>
        <dbReference type="EC" id="2.4.1.109"/>
    </reaction>
</comment>
<feature type="transmembrane region" description="Helical" evidence="14">
    <location>
        <begin position="145"/>
        <end position="164"/>
    </location>
</feature>
<reference evidence="17" key="1">
    <citation type="submission" date="2022-03" db="EMBL/GenBank/DDBJ databases">
        <authorList>
            <person name="Legras J.-L."/>
            <person name="Devillers H."/>
            <person name="Grondin C."/>
        </authorList>
    </citation>
    <scope>NUCLEOTIDE SEQUENCE</scope>
    <source>
        <strain evidence="17">CLIB 1423</strain>
    </source>
</reference>
<sequence length="770" mass="88486">MSGQLKKRGQKKTGTNTPPVAAVGGVSSRPIGASDFDELEDFEKPSSIVELDQERKYYIACTVITLVATYLRFSNISYPAKVVFDEVHFGKFASYYLEGTYFFDLHPPFAKLLIAFVGYLVGYDGKFKFDNIGDNFSDHPDVPYVAYRALSALQGTAVVPLLFWTLKTLNFSVPACVLASAIVCFDNAHVIDSRLILLDSTLILSVALTIFTYVKFSTFRRQPFSKNWWIWLYATGVSLSCVISTKYVGVFTYVTIGIGVLHELWILLDYEKKIPMQDLIHHFLARLWALIAVPFAIYLFWFYLHFNILTKSGPGDTFMSLEFQETLLESPLAKESKPVYYWDEITLNHRQTEAYLHSHTDTYPLRYEDGRISSQGQQITCVFNKDNNEPNDANNWWQIIPQDTEKKPFSNTTRHKVFTEDIVRFRHVQTGGYLLAHDVASPLKATHEEFTAVYDDVANERFNETLFKLKFTDKTKASSNSNKRIEIKSRATTFKVIHVDTVVAMWSHDDDFLPDWGYHHQEVSGNKKVQDADVAWRFNEIKFNKDDERAKFVPKAVTKLPFLKKWWELQFLMFHHNNQLSSDHPFASQPDSWPLAVSGVSFWNDNDLKRQIFFIGNIIGFWVEVGFLAIYVGLLLADQVTRRRGVFILNDKARSRLYNTCGFFFAGWCAHYLPFFLMNRQKFLHHYLPAHLIAALFTGSIAEFICTNNTKGKGASHVNKVKIGVLVGSIIIGLGGFFFYFRAITYGDVTVPPEELIKREWLDIKLHYTK</sequence>
<comment type="caution">
    <text evidence="17">The sequence shown here is derived from an EMBL/GenBank/DDBJ whole genome shotgun (WGS) entry which is preliminary data.</text>
</comment>
<dbReference type="InterPro" id="IPR027005">
    <property type="entry name" value="PMT-like"/>
</dbReference>
<dbReference type="InterPro" id="IPR016093">
    <property type="entry name" value="MIR_motif"/>
</dbReference>
<keyword evidence="10 14" id="KW-1133">Transmembrane helix</keyword>
<comment type="subcellular location">
    <subcellularLocation>
        <location evidence="1 14">Endoplasmic reticulum membrane</location>
        <topology evidence="1 14">Multi-pass membrane protein</topology>
    </subcellularLocation>
</comment>
<accession>A0A9P0QKW9</accession>
<evidence type="ECO:0000256" key="15">
    <source>
        <dbReference type="SAM" id="MobiDB-lite"/>
    </source>
</evidence>
<comment type="pathway">
    <text evidence="2 14">Protein modification; protein glycosylation.</text>
</comment>
<dbReference type="PROSITE" id="PS50919">
    <property type="entry name" value="MIR"/>
    <property type="match status" value="1"/>
</dbReference>
<evidence type="ECO:0000256" key="6">
    <source>
        <dbReference type="ARBA" id="ARBA00022679"/>
    </source>
</evidence>
<dbReference type="EC" id="2.4.1.109" evidence="4 14"/>
<feature type="transmembrane region" description="Helical" evidence="14">
    <location>
        <begin position="683"/>
        <end position="702"/>
    </location>
</feature>
<proteinExistence type="inferred from homology"/>
<evidence type="ECO:0000256" key="1">
    <source>
        <dbReference type="ARBA" id="ARBA00004477"/>
    </source>
</evidence>
<comment type="function">
    <text evidence="14">Transfers mannose from Dol-P-mannose to Ser or Thr residues on proteins.</text>
</comment>
<keyword evidence="9 14" id="KW-0256">Endoplasmic reticulum</keyword>
<evidence type="ECO:0000259" key="16">
    <source>
        <dbReference type="PROSITE" id="PS50919"/>
    </source>
</evidence>